<proteinExistence type="predicted"/>
<evidence type="ECO:0000313" key="2">
    <source>
        <dbReference type="Proteomes" id="UP000238479"/>
    </source>
</evidence>
<dbReference type="Proteomes" id="UP000238479">
    <property type="component" value="Chromosome 2"/>
</dbReference>
<dbReference type="AlphaFoldDB" id="A0A2P6S397"/>
<dbReference type="EMBL" id="PDCK01000040">
    <property type="protein sequence ID" value="PRQ53142.1"/>
    <property type="molecule type" value="Genomic_DNA"/>
</dbReference>
<evidence type="ECO:0000313" key="1">
    <source>
        <dbReference type="EMBL" id="PRQ53142.1"/>
    </source>
</evidence>
<gene>
    <name evidence="1" type="ORF">RchiOBHm_Chr2g0163231</name>
</gene>
<accession>A0A2P6S397</accession>
<sequence length="77" mass="8780">MSSLSTIDLLSFILDFDRIFISCHHKEIAISSDFRSSTPRYLYIYIVLTAISPCPESKLLPELPVKYNISNPLLQTC</sequence>
<comment type="caution">
    <text evidence="1">The sequence shown here is derived from an EMBL/GenBank/DDBJ whole genome shotgun (WGS) entry which is preliminary data.</text>
</comment>
<organism evidence="1 2">
    <name type="scientific">Rosa chinensis</name>
    <name type="common">China rose</name>
    <dbReference type="NCBI Taxonomy" id="74649"/>
    <lineage>
        <taxon>Eukaryota</taxon>
        <taxon>Viridiplantae</taxon>
        <taxon>Streptophyta</taxon>
        <taxon>Embryophyta</taxon>
        <taxon>Tracheophyta</taxon>
        <taxon>Spermatophyta</taxon>
        <taxon>Magnoliopsida</taxon>
        <taxon>eudicotyledons</taxon>
        <taxon>Gunneridae</taxon>
        <taxon>Pentapetalae</taxon>
        <taxon>rosids</taxon>
        <taxon>fabids</taxon>
        <taxon>Rosales</taxon>
        <taxon>Rosaceae</taxon>
        <taxon>Rosoideae</taxon>
        <taxon>Rosoideae incertae sedis</taxon>
        <taxon>Rosa</taxon>
    </lineage>
</organism>
<dbReference type="Gramene" id="PRQ53142">
    <property type="protein sequence ID" value="PRQ53142"/>
    <property type="gene ID" value="RchiOBHm_Chr2g0163231"/>
</dbReference>
<reference evidence="1 2" key="1">
    <citation type="journal article" date="2018" name="Nat. Genet.">
        <title>The Rosa genome provides new insights in the design of modern roses.</title>
        <authorList>
            <person name="Bendahmane M."/>
        </authorList>
    </citation>
    <scope>NUCLEOTIDE SEQUENCE [LARGE SCALE GENOMIC DNA]</scope>
    <source>
        <strain evidence="2">cv. Old Blush</strain>
    </source>
</reference>
<name>A0A2P6S397_ROSCH</name>
<keyword evidence="2" id="KW-1185">Reference proteome</keyword>
<protein>
    <submittedName>
        <fullName evidence="1">Uncharacterized protein</fullName>
    </submittedName>
</protein>